<evidence type="ECO:0000313" key="2">
    <source>
        <dbReference type="MGI" id="MGI:1921727"/>
    </source>
</evidence>
<reference evidence="1" key="3">
    <citation type="submission" date="2025-08" db="UniProtKB">
        <authorList>
            <consortium name="Ensembl"/>
        </authorList>
    </citation>
    <scope>IDENTIFICATION</scope>
    <source>
        <strain evidence="1">C57BL/6J</strain>
    </source>
</reference>
<dbReference type="VEuPathDB" id="HostDB:ENSMUSG00000107877"/>
<dbReference type="RNAct" id="A0A0N4SUT6">
    <property type="molecule type" value="protein"/>
</dbReference>
<dbReference type="ExpressionAtlas" id="A0A0N4SUT6">
    <property type="expression patterns" value="baseline and differential"/>
</dbReference>
<evidence type="ECO:0000313" key="1">
    <source>
        <dbReference type="Ensembl" id="ENSMUSP00000144817.2"/>
    </source>
</evidence>
<reference evidence="1 3" key="2">
    <citation type="journal article" date="2011" name="PLoS Biol.">
        <title>Modernizing reference genome assemblies.</title>
        <authorList>
            <person name="Church D.M."/>
            <person name="Schneider V.A."/>
            <person name="Graves T."/>
            <person name="Auger K."/>
            <person name="Cunningham F."/>
            <person name="Bouk N."/>
            <person name="Chen H.C."/>
            <person name="Agarwala R."/>
            <person name="McLaren W.M."/>
            <person name="Ritchie G.R."/>
            <person name="Albracht D."/>
            <person name="Kremitzki M."/>
            <person name="Rock S."/>
            <person name="Kotkiewicz H."/>
            <person name="Kremitzki C."/>
            <person name="Wollam A."/>
            <person name="Trani L."/>
            <person name="Fulton L."/>
            <person name="Fulton R."/>
            <person name="Matthews L."/>
            <person name="Whitehead S."/>
            <person name="Chow W."/>
            <person name="Torrance J."/>
            <person name="Dunn M."/>
            <person name="Harden G."/>
            <person name="Threadgold G."/>
            <person name="Wood J."/>
            <person name="Collins J."/>
            <person name="Heath P."/>
            <person name="Griffiths G."/>
            <person name="Pelan S."/>
            <person name="Grafham D."/>
            <person name="Eichler E.E."/>
            <person name="Weinstock G."/>
            <person name="Mardis E.R."/>
            <person name="Wilson R.K."/>
            <person name="Howe K."/>
            <person name="Flicek P."/>
            <person name="Hubbard T."/>
        </authorList>
    </citation>
    <scope>NUCLEOTIDE SEQUENCE [LARGE SCALE GENOMIC DNA]</scope>
    <source>
        <strain evidence="1 3">C57BL/6J</strain>
    </source>
</reference>
<dbReference type="Bgee" id="ENSMUSG00000107877">
    <property type="expression patterns" value="Expressed in spermatocyte and 56 other cell types or tissues"/>
</dbReference>
<dbReference type="AlphaFoldDB" id="A0A0N4SUT6"/>
<organism evidence="1 3">
    <name type="scientific">Mus musculus</name>
    <name type="common">Mouse</name>
    <dbReference type="NCBI Taxonomy" id="10090"/>
    <lineage>
        <taxon>Eukaryota</taxon>
        <taxon>Metazoa</taxon>
        <taxon>Chordata</taxon>
        <taxon>Craniata</taxon>
        <taxon>Vertebrata</taxon>
        <taxon>Euteleostomi</taxon>
        <taxon>Mammalia</taxon>
        <taxon>Eutheria</taxon>
        <taxon>Euarchontoglires</taxon>
        <taxon>Glires</taxon>
        <taxon>Rodentia</taxon>
        <taxon>Myomorpha</taxon>
        <taxon>Muroidea</taxon>
        <taxon>Muridae</taxon>
        <taxon>Murinae</taxon>
        <taxon>Mus</taxon>
        <taxon>Mus</taxon>
    </lineage>
</organism>
<sequence>MPAHCMRARRLRRGVRPLWARRWGAGLSRGYGVRRRVRSSVRRMLCANIGWLQNGQQPLEKRTAEPAVPARVNRAFGIPGTAGSVEAAMDPRTVWVNGTVGEPEVVGPAGSVWVTVSGEEELDNRSSPSCERKGRPGTLGHESILELWLKVQAMRVASGCWEGSRVELHPVPVGEGPIEKGIPGRASWVETSRGGVTGPWVRGNTRTFPQASGLPTARGIGAGCERVSILCRQGQAGKTPPPVGGPEVVEKIDCVSSGPWEKRQTVVVPEAIGWSQVLKRPRAGEVRECEGTSCLCGGGQSGQFSGALAEGAEYGHMLWERGLMEGGPDALLVLPRAMEDGTTSHGGPGLWQRRQEMEDIGSRGIPGLRTMGQLVGVPCAREEEARCGGDPGSWGAAQAVELCASEEHEIGSRGAQGLWGIEQAMGAPRALGKEADDASIPGLWGKGQLPGLQTVVVPGGREEETSYDVSGLWERQQSAQEAPLAEPLPGPVMEETYNGNPLSLWERRQVMREPEAQEPAALGIHGAVDQDVRCGALSCPCGRRRAVGLTEAVVPKHRWATEGVPSALGVPAALWVCQESSSTDGVNLPGRTQVACARPVAPEECSSVLEDAEPGALPCSWGRRPAIGVPLAPEIPGSLKIEAGSRSFSNLSGRRQTVGIPVTVGVSPAGVGVALRGSGCVWEHSCRRASDSGGRPPTRVPVTVGLPESMGDATLSAGVQRRQPAVMPVAARIPTAVGETTASGLCGPHGVVDRGCGESSGIWQRRQMTEVPTAASVPELEREAGSEGISDLWRRHSGTVPEAGREALHPGRVPMVRHVPAPVWVAGPSGEEADEGVSDLTVVRRPATEGVRSSGEETVSRGSLGLVGRGQAVEVSYTGELGTRMWVSSRSAGEVTTYENLPRVSAMRTTVPAVSGEEIDIGHFRDDLQGSGKRAVGRIPEARVTVDALGEMGEGGLRGTFQ</sequence>
<evidence type="ECO:0007829" key="4">
    <source>
        <dbReference type="ProteomicsDB" id="A0A0N4SUT6"/>
    </source>
</evidence>
<keyword evidence="3" id="KW-1185">Reference proteome</keyword>
<evidence type="ECO:0000313" key="3">
    <source>
        <dbReference type="Proteomes" id="UP000000589"/>
    </source>
</evidence>
<name>A0A0N4SUT6_MOUSE</name>
<dbReference type="GeneTree" id="ENSGT00740000117028"/>
<dbReference type="MGI" id="MGI:1921727">
    <property type="gene designation" value="4933427D14Rik"/>
</dbReference>
<reference evidence="1" key="4">
    <citation type="submission" date="2025-09" db="UniProtKB">
        <authorList>
            <consortium name="Ensembl"/>
        </authorList>
    </citation>
    <scope>IDENTIFICATION</scope>
    <source>
        <strain evidence="1">C57BL/6J</strain>
    </source>
</reference>
<gene>
    <name evidence="1 2" type="primary">4933427D14Rik</name>
</gene>
<dbReference type="OMA" id="GPWVKGQ"/>
<proteinExistence type="evidence at protein level"/>
<keyword evidence="4" id="KW-1267">Proteomics identification</keyword>
<dbReference type="OrthoDB" id="9837784at2759"/>
<dbReference type="AGR" id="MGI:1921727"/>
<reference evidence="1 3" key="1">
    <citation type="journal article" date="2009" name="PLoS Biol.">
        <title>Lineage-specific biology revealed by a finished genome assembly of the mouse.</title>
        <authorList>
            <consortium name="Mouse Genome Sequencing Consortium"/>
            <person name="Church D.M."/>
            <person name="Goodstadt L."/>
            <person name="Hillier L.W."/>
            <person name="Zody M.C."/>
            <person name="Goldstein S."/>
            <person name="She X."/>
            <person name="Bult C.J."/>
            <person name="Agarwala R."/>
            <person name="Cherry J.L."/>
            <person name="DiCuccio M."/>
            <person name="Hlavina W."/>
            <person name="Kapustin Y."/>
            <person name="Meric P."/>
            <person name="Maglott D."/>
            <person name="Birtle Z."/>
            <person name="Marques A.C."/>
            <person name="Graves T."/>
            <person name="Zhou S."/>
            <person name="Teague B."/>
            <person name="Potamousis K."/>
            <person name="Churas C."/>
            <person name="Place M."/>
            <person name="Herschleb J."/>
            <person name="Runnheim R."/>
            <person name="Forrest D."/>
            <person name="Amos-Landgraf J."/>
            <person name="Schwartz D.C."/>
            <person name="Cheng Z."/>
            <person name="Lindblad-Toh K."/>
            <person name="Eichler E.E."/>
            <person name="Ponting C.P."/>
        </authorList>
    </citation>
    <scope>NUCLEOTIDE SEQUENCE [LARGE SCALE GENOMIC DNA]</scope>
    <source>
        <strain evidence="1 3">C57BL/6J</strain>
    </source>
</reference>
<dbReference type="Ensembl" id="ENSMUST00000204457.3">
    <property type="protein sequence ID" value="ENSMUSP00000144817.2"/>
    <property type="gene ID" value="ENSMUSG00000107877.3"/>
</dbReference>
<accession>A0A0N4SUT6</accession>
<dbReference type="ProteomicsDB" id="306137"/>
<dbReference type="Proteomes" id="UP000000589">
    <property type="component" value="Chromosome 11"/>
</dbReference>
<protein>
    <submittedName>
        <fullName evidence="1">RIKEN cDNA 4933427D14 gene</fullName>
    </submittedName>
</protein>